<dbReference type="GO" id="GO:0030170">
    <property type="term" value="F:pyridoxal phosphate binding"/>
    <property type="evidence" value="ECO:0007669"/>
    <property type="project" value="InterPro"/>
</dbReference>
<protein>
    <recommendedName>
        <fullName evidence="1">MOSC domain-containing protein</fullName>
    </recommendedName>
</protein>
<organism evidence="2 3">
    <name type="scientific">Endobacter medicaginis</name>
    <dbReference type="NCBI Taxonomy" id="1181271"/>
    <lineage>
        <taxon>Bacteria</taxon>
        <taxon>Pseudomonadati</taxon>
        <taxon>Pseudomonadota</taxon>
        <taxon>Alphaproteobacteria</taxon>
        <taxon>Acetobacterales</taxon>
        <taxon>Acetobacteraceae</taxon>
        <taxon>Endobacter</taxon>
    </lineage>
</organism>
<dbReference type="PROSITE" id="PS51340">
    <property type="entry name" value="MOSC"/>
    <property type="match status" value="1"/>
</dbReference>
<dbReference type="InterPro" id="IPR005302">
    <property type="entry name" value="MoCF_Sase_C"/>
</dbReference>
<evidence type="ECO:0000313" key="3">
    <source>
        <dbReference type="Proteomes" id="UP000557688"/>
    </source>
</evidence>
<dbReference type="PANTHER" id="PTHR14237:SF19">
    <property type="entry name" value="MITOCHONDRIAL AMIDOXIME REDUCING COMPONENT 1"/>
    <property type="match status" value="1"/>
</dbReference>
<dbReference type="SUPFAM" id="SSF141673">
    <property type="entry name" value="MOSC N-terminal domain-like"/>
    <property type="match status" value="1"/>
</dbReference>
<dbReference type="AlphaFoldDB" id="A0A839UV90"/>
<dbReference type="GO" id="GO:0030151">
    <property type="term" value="F:molybdenum ion binding"/>
    <property type="evidence" value="ECO:0007669"/>
    <property type="project" value="InterPro"/>
</dbReference>
<keyword evidence="3" id="KW-1185">Reference proteome</keyword>
<evidence type="ECO:0000259" key="1">
    <source>
        <dbReference type="PROSITE" id="PS51340"/>
    </source>
</evidence>
<dbReference type="InterPro" id="IPR005303">
    <property type="entry name" value="MOCOS_middle"/>
</dbReference>
<dbReference type="Pfam" id="PF03473">
    <property type="entry name" value="MOSC"/>
    <property type="match status" value="1"/>
</dbReference>
<proteinExistence type="predicted"/>
<dbReference type="PANTHER" id="PTHR14237">
    <property type="entry name" value="MOLYBDOPTERIN COFACTOR SULFURASE MOSC"/>
    <property type="match status" value="1"/>
</dbReference>
<sequence>MMRLAGLACYPVKSLGGVIADTVTLTSLGLDGDRRWAVIGADGTVLTQRQFARMAAIRALPGAGGSLRLHARTGIIDIAPPVGEHGRAEAIVWGTRVDTALAAPEASAFLSGLLDTEARLVRLDREDARRCGTAPSGSTEYTSLADSLPVLVTTTGSLAALGSLLAQAGLDAVPMDRFRANLIVEHDTPWAEHGWRGLRIGAAELRLAHPCERCQVPTIDQHTGEVDPRSAAARGLLRVLAGAAGIGRKMVFGVNAVPVASTCPATLHVGERVTVTG</sequence>
<dbReference type="SUPFAM" id="SSF50800">
    <property type="entry name" value="PK beta-barrel domain-like"/>
    <property type="match status" value="1"/>
</dbReference>
<reference evidence="2 3" key="1">
    <citation type="submission" date="2020-08" db="EMBL/GenBank/DDBJ databases">
        <title>Genomic Encyclopedia of Type Strains, Phase III (KMG-III): the genomes of soil and plant-associated and newly described type strains.</title>
        <authorList>
            <person name="Whitman W."/>
        </authorList>
    </citation>
    <scope>NUCLEOTIDE SEQUENCE [LARGE SCALE GENOMIC DNA]</scope>
    <source>
        <strain evidence="2 3">CECT 8088</strain>
    </source>
</reference>
<dbReference type="GO" id="GO:0003824">
    <property type="term" value="F:catalytic activity"/>
    <property type="evidence" value="ECO:0007669"/>
    <property type="project" value="InterPro"/>
</dbReference>
<accession>A0A839UV90</accession>
<comment type="caution">
    <text evidence="2">The sequence shown here is derived from an EMBL/GenBank/DDBJ whole genome shotgun (WGS) entry which is preliminary data.</text>
</comment>
<dbReference type="Proteomes" id="UP000557688">
    <property type="component" value="Unassembled WGS sequence"/>
</dbReference>
<dbReference type="InterPro" id="IPR011037">
    <property type="entry name" value="Pyrv_Knase-like_insert_dom_sf"/>
</dbReference>
<dbReference type="EMBL" id="JACHXV010000006">
    <property type="protein sequence ID" value="MBB3174218.1"/>
    <property type="molecule type" value="Genomic_DNA"/>
</dbReference>
<evidence type="ECO:0000313" key="2">
    <source>
        <dbReference type="EMBL" id="MBB3174218.1"/>
    </source>
</evidence>
<gene>
    <name evidence="2" type="ORF">FHR90_002054</name>
</gene>
<name>A0A839UV90_9PROT</name>
<feature type="domain" description="MOSC" evidence="1">
    <location>
        <begin position="118"/>
        <end position="276"/>
    </location>
</feature>
<dbReference type="Pfam" id="PF03476">
    <property type="entry name" value="MOSC_N"/>
    <property type="match status" value="1"/>
</dbReference>